<evidence type="ECO:0000313" key="2">
    <source>
        <dbReference type="Proteomes" id="UP000789508"/>
    </source>
</evidence>
<proteinExistence type="predicted"/>
<keyword evidence="2" id="KW-1185">Reference proteome</keyword>
<evidence type="ECO:0000313" key="1">
    <source>
        <dbReference type="EMBL" id="CAG8756681.1"/>
    </source>
</evidence>
<protein>
    <submittedName>
        <fullName evidence="1">10070_t:CDS:1</fullName>
    </submittedName>
</protein>
<organism evidence="1 2">
    <name type="scientific">Ambispora leptoticha</name>
    <dbReference type="NCBI Taxonomy" id="144679"/>
    <lineage>
        <taxon>Eukaryota</taxon>
        <taxon>Fungi</taxon>
        <taxon>Fungi incertae sedis</taxon>
        <taxon>Mucoromycota</taxon>
        <taxon>Glomeromycotina</taxon>
        <taxon>Glomeromycetes</taxon>
        <taxon>Archaeosporales</taxon>
        <taxon>Ambisporaceae</taxon>
        <taxon>Ambispora</taxon>
    </lineage>
</organism>
<reference evidence="1" key="1">
    <citation type="submission" date="2021-06" db="EMBL/GenBank/DDBJ databases">
        <authorList>
            <person name="Kallberg Y."/>
            <person name="Tangrot J."/>
            <person name="Rosling A."/>
        </authorList>
    </citation>
    <scope>NUCLEOTIDE SEQUENCE</scope>
    <source>
        <strain evidence="1">FL130A</strain>
    </source>
</reference>
<feature type="non-terminal residue" evidence="1">
    <location>
        <position position="1"/>
    </location>
</feature>
<sequence length="48" mass="5178">DGFLDEVVSASDTGSDTIMSIRSYTGSSLLWPSNSTCLAFYTVWSIVP</sequence>
<name>A0A9N9IZF8_9GLOM</name>
<dbReference type="AlphaFoldDB" id="A0A9N9IZF8"/>
<comment type="caution">
    <text evidence="1">The sequence shown here is derived from an EMBL/GenBank/DDBJ whole genome shotgun (WGS) entry which is preliminary data.</text>
</comment>
<gene>
    <name evidence="1" type="ORF">ALEPTO_LOCUS13512</name>
</gene>
<dbReference type="Proteomes" id="UP000789508">
    <property type="component" value="Unassembled WGS sequence"/>
</dbReference>
<accession>A0A9N9IZF8</accession>
<feature type="non-terminal residue" evidence="1">
    <location>
        <position position="48"/>
    </location>
</feature>
<dbReference type="EMBL" id="CAJVPS010043936">
    <property type="protein sequence ID" value="CAG8756681.1"/>
    <property type="molecule type" value="Genomic_DNA"/>
</dbReference>